<reference evidence="2 3" key="1">
    <citation type="journal article" date="2015" name="Sci. Rep.">
        <title>Genome of the facultative scuticociliatosis pathogen Pseudocohnilembus persalinus provides insight into its virulence through horizontal gene transfer.</title>
        <authorList>
            <person name="Xiong J."/>
            <person name="Wang G."/>
            <person name="Cheng J."/>
            <person name="Tian M."/>
            <person name="Pan X."/>
            <person name="Warren A."/>
            <person name="Jiang C."/>
            <person name="Yuan D."/>
            <person name="Miao W."/>
        </authorList>
    </citation>
    <scope>NUCLEOTIDE SEQUENCE [LARGE SCALE GENOMIC DNA]</scope>
    <source>
        <strain evidence="2">36N120E</strain>
    </source>
</reference>
<keyword evidence="1" id="KW-1133">Transmembrane helix</keyword>
<proteinExistence type="predicted"/>
<evidence type="ECO:0000313" key="3">
    <source>
        <dbReference type="Proteomes" id="UP000054937"/>
    </source>
</evidence>
<evidence type="ECO:0000313" key="2">
    <source>
        <dbReference type="EMBL" id="KRX04455.1"/>
    </source>
</evidence>
<dbReference type="InParanoid" id="A0A0V0QQQ4"/>
<accession>A0A0V0QQQ4</accession>
<organism evidence="2 3">
    <name type="scientific">Pseudocohnilembus persalinus</name>
    <name type="common">Ciliate</name>
    <dbReference type="NCBI Taxonomy" id="266149"/>
    <lineage>
        <taxon>Eukaryota</taxon>
        <taxon>Sar</taxon>
        <taxon>Alveolata</taxon>
        <taxon>Ciliophora</taxon>
        <taxon>Intramacronucleata</taxon>
        <taxon>Oligohymenophorea</taxon>
        <taxon>Scuticociliatia</taxon>
        <taxon>Philasterida</taxon>
        <taxon>Pseudocohnilembidae</taxon>
        <taxon>Pseudocohnilembus</taxon>
    </lineage>
</organism>
<keyword evidence="1" id="KW-0812">Transmembrane</keyword>
<keyword evidence="3" id="KW-1185">Reference proteome</keyword>
<comment type="caution">
    <text evidence="2">The sequence shown here is derived from an EMBL/GenBank/DDBJ whole genome shotgun (WGS) entry which is preliminary data.</text>
</comment>
<dbReference type="AlphaFoldDB" id="A0A0V0QQQ4"/>
<protein>
    <recommendedName>
        <fullName evidence="4">Transmembrane protein</fullName>
    </recommendedName>
</protein>
<evidence type="ECO:0000256" key="1">
    <source>
        <dbReference type="SAM" id="Phobius"/>
    </source>
</evidence>
<dbReference type="Proteomes" id="UP000054937">
    <property type="component" value="Unassembled WGS sequence"/>
</dbReference>
<keyword evidence="1" id="KW-0472">Membrane</keyword>
<evidence type="ECO:0008006" key="4">
    <source>
        <dbReference type="Google" id="ProtNLM"/>
    </source>
</evidence>
<dbReference type="EMBL" id="LDAU01000116">
    <property type="protein sequence ID" value="KRX04455.1"/>
    <property type="molecule type" value="Genomic_DNA"/>
</dbReference>
<gene>
    <name evidence="2" type="ORF">PPERSA_00224</name>
</gene>
<feature type="transmembrane region" description="Helical" evidence="1">
    <location>
        <begin position="241"/>
        <end position="259"/>
    </location>
</feature>
<name>A0A0V0QQQ4_PSEPJ</name>
<sequence length="260" mass="30176">MFYYTVDYQFFTKRQNISEVKKTYLYTDYELVYDSAYSIQAYSDDNAILYFQGTNNNDQTKLIQVLYNSKGEEVSGYPKELNIFLDLIKHNQNHPWRSFLHNLGETATLLVTDTQESLSIYTYSKDGNKICSKTINIDSYNSRNYYYGIIGDQGWAYLQDSYNEGHFILFDPIQCSINLNNIGDSTQLSNGIVGSFVDQEYEKILMFEFGNQIDSFDQVSIKGNLYEIQPYELNDKDDEKAAFIIGLQTIIFILFLLALI</sequence>